<feature type="modified residue" description="N6-(pyridoxal phosphate)lysine" evidence="5">
    <location>
        <position position="44"/>
    </location>
</feature>
<dbReference type="InterPro" id="IPR036052">
    <property type="entry name" value="TrpB-like_PALP_sf"/>
</dbReference>
<dbReference type="InterPro" id="IPR027278">
    <property type="entry name" value="ACCD_DCysDesulf"/>
</dbReference>
<evidence type="ECO:0000259" key="6">
    <source>
        <dbReference type="Pfam" id="PF00291"/>
    </source>
</evidence>
<dbReference type="InterPro" id="IPR001926">
    <property type="entry name" value="TrpB-like_PALP"/>
</dbReference>
<proteinExistence type="inferred from homology"/>
<comment type="caution">
    <text evidence="7">The sequence shown here is derived from an EMBL/GenBank/DDBJ whole genome shotgun (WGS) entry which is preliminary data.</text>
</comment>
<dbReference type="PANTHER" id="PTHR43780">
    <property type="entry name" value="1-AMINOCYCLOPROPANE-1-CARBOXYLATE DEAMINASE-RELATED"/>
    <property type="match status" value="1"/>
</dbReference>
<sequence length="315" mass="35450">MHFFSSEELYSKNQPVRHPILDRFGIVLDIKREDQLHKDVSGNKFRKLKYNFIEAQQLGYTSVLTFGGAFSNHIAATAAAGKILNIPTIGIIRGEELGVDLVKTLKENDTLRFALSCGMQFRFITREAYRQKSTSTFLKQLQKEYKDSYIVPEGGTNELAIKGCEEILEASDASYDVLCCAVGTGGTISGIINSSFEHQKVLGFPALKGDFLTSEIKKYTSRTNWKLIHDYHFGGYGKINSELIEFINTFNNEQYIPLDPVYTSKMIFGIFDRIEKGFFTKNTRILAIHTGGLQGIAGMNKKLMKKKLPLIAIND</sequence>
<dbReference type="EMBL" id="VFWZ01000002">
    <property type="protein sequence ID" value="TPN88051.1"/>
    <property type="molecule type" value="Genomic_DNA"/>
</dbReference>
<evidence type="ECO:0000313" key="7">
    <source>
        <dbReference type="EMBL" id="TPN88051.1"/>
    </source>
</evidence>
<dbReference type="GO" id="GO:0019148">
    <property type="term" value="F:D-cysteine desulfhydrase activity"/>
    <property type="evidence" value="ECO:0007669"/>
    <property type="project" value="TreeGrafter"/>
</dbReference>
<evidence type="ECO:0000256" key="2">
    <source>
        <dbReference type="ARBA" id="ARBA00008639"/>
    </source>
</evidence>
<evidence type="ECO:0000256" key="1">
    <source>
        <dbReference type="ARBA" id="ARBA00001933"/>
    </source>
</evidence>
<accession>A0A504JMW2</accession>
<feature type="active site" description="Nucleophile" evidence="4">
    <location>
        <position position="71"/>
    </location>
</feature>
<evidence type="ECO:0000256" key="3">
    <source>
        <dbReference type="ARBA" id="ARBA00022898"/>
    </source>
</evidence>
<keyword evidence="3 5" id="KW-0663">Pyridoxal phosphate</keyword>
<keyword evidence="8" id="KW-1185">Reference proteome</keyword>
<reference evidence="7 8" key="1">
    <citation type="submission" date="2019-06" db="EMBL/GenBank/DDBJ databases">
        <authorList>
            <person name="Meng X."/>
        </authorList>
    </citation>
    <scope>NUCLEOTIDE SEQUENCE [LARGE SCALE GENOMIC DNA]</scope>
    <source>
        <strain evidence="7 8">M625</strain>
    </source>
</reference>
<gene>
    <name evidence="7" type="ORF">FHK87_03710</name>
</gene>
<dbReference type="Pfam" id="PF00291">
    <property type="entry name" value="PALP"/>
    <property type="match status" value="1"/>
</dbReference>
<evidence type="ECO:0000313" key="8">
    <source>
        <dbReference type="Proteomes" id="UP000315540"/>
    </source>
</evidence>
<comment type="cofactor">
    <cofactor evidence="1">
        <name>pyridoxal 5'-phosphate</name>
        <dbReference type="ChEBI" id="CHEBI:597326"/>
    </cofactor>
</comment>
<dbReference type="Gene3D" id="3.40.50.1100">
    <property type="match status" value="2"/>
</dbReference>
<feature type="domain" description="Tryptophan synthase beta chain-like PALP" evidence="6">
    <location>
        <begin position="23"/>
        <end position="291"/>
    </location>
</feature>
<evidence type="ECO:0000256" key="4">
    <source>
        <dbReference type="PIRSR" id="PIRSR006278-1"/>
    </source>
</evidence>
<dbReference type="PIRSF" id="PIRSF006278">
    <property type="entry name" value="ACCD_DCysDesulf"/>
    <property type="match status" value="1"/>
</dbReference>
<protein>
    <submittedName>
        <fullName evidence="7">1-aminocyclopropane-1-carboxylate deaminase/D-cysteine desulfhydrase</fullName>
    </submittedName>
</protein>
<evidence type="ECO:0000256" key="5">
    <source>
        <dbReference type="PIRSR" id="PIRSR006278-2"/>
    </source>
</evidence>
<dbReference type="SUPFAM" id="SSF53686">
    <property type="entry name" value="Tryptophan synthase beta subunit-like PLP-dependent enzymes"/>
    <property type="match status" value="1"/>
</dbReference>
<dbReference type="Proteomes" id="UP000315540">
    <property type="component" value="Unassembled WGS sequence"/>
</dbReference>
<name>A0A504JMW2_9FLAO</name>
<dbReference type="PANTHER" id="PTHR43780:SF2">
    <property type="entry name" value="1-AMINOCYCLOPROPANE-1-CARBOXYLATE DEAMINASE-RELATED"/>
    <property type="match status" value="1"/>
</dbReference>
<organism evidence="7 8">
    <name type="scientific">Aquimarina algicola</name>
    <dbReference type="NCBI Taxonomy" id="2589995"/>
    <lineage>
        <taxon>Bacteria</taxon>
        <taxon>Pseudomonadati</taxon>
        <taxon>Bacteroidota</taxon>
        <taxon>Flavobacteriia</taxon>
        <taxon>Flavobacteriales</taxon>
        <taxon>Flavobacteriaceae</taxon>
        <taxon>Aquimarina</taxon>
    </lineage>
</organism>
<dbReference type="OrthoDB" id="9801249at2"/>
<comment type="similarity">
    <text evidence="2">Belongs to the ACC deaminase/D-cysteine desulfhydrase family.</text>
</comment>
<dbReference type="AlphaFoldDB" id="A0A504JMW2"/>